<dbReference type="EMBL" id="MU006762">
    <property type="protein sequence ID" value="KAF2621129.1"/>
    <property type="molecule type" value="Genomic_DNA"/>
</dbReference>
<dbReference type="Proteomes" id="UP000799754">
    <property type="component" value="Unassembled WGS sequence"/>
</dbReference>
<organism evidence="1 2">
    <name type="scientific">Macroventuria anomochaeta</name>
    <dbReference type="NCBI Taxonomy" id="301207"/>
    <lineage>
        <taxon>Eukaryota</taxon>
        <taxon>Fungi</taxon>
        <taxon>Dikarya</taxon>
        <taxon>Ascomycota</taxon>
        <taxon>Pezizomycotina</taxon>
        <taxon>Dothideomycetes</taxon>
        <taxon>Pleosporomycetidae</taxon>
        <taxon>Pleosporales</taxon>
        <taxon>Pleosporineae</taxon>
        <taxon>Didymellaceae</taxon>
        <taxon>Macroventuria</taxon>
    </lineage>
</organism>
<reference evidence="1" key="1">
    <citation type="journal article" date="2020" name="Stud. Mycol.">
        <title>101 Dothideomycetes genomes: a test case for predicting lifestyles and emergence of pathogens.</title>
        <authorList>
            <person name="Haridas S."/>
            <person name="Albert R."/>
            <person name="Binder M."/>
            <person name="Bloem J."/>
            <person name="Labutti K."/>
            <person name="Salamov A."/>
            <person name="Andreopoulos B."/>
            <person name="Baker S."/>
            <person name="Barry K."/>
            <person name="Bills G."/>
            <person name="Bluhm B."/>
            <person name="Cannon C."/>
            <person name="Castanera R."/>
            <person name="Culley D."/>
            <person name="Daum C."/>
            <person name="Ezra D."/>
            <person name="Gonzalez J."/>
            <person name="Henrissat B."/>
            <person name="Kuo A."/>
            <person name="Liang C."/>
            <person name="Lipzen A."/>
            <person name="Lutzoni F."/>
            <person name="Magnuson J."/>
            <person name="Mondo S."/>
            <person name="Nolan M."/>
            <person name="Ohm R."/>
            <person name="Pangilinan J."/>
            <person name="Park H.-J."/>
            <person name="Ramirez L."/>
            <person name="Alfaro M."/>
            <person name="Sun H."/>
            <person name="Tritt A."/>
            <person name="Yoshinaga Y."/>
            <person name="Zwiers L.-H."/>
            <person name="Turgeon B."/>
            <person name="Goodwin S."/>
            <person name="Spatafora J."/>
            <person name="Crous P."/>
            <person name="Grigoriev I."/>
        </authorList>
    </citation>
    <scope>NUCLEOTIDE SEQUENCE</scope>
    <source>
        <strain evidence="1">CBS 525.71</strain>
    </source>
</reference>
<evidence type="ECO:0000313" key="2">
    <source>
        <dbReference type="Proteomes" id="UP000799754"/>
    </source>
</evidence>
<comment type="caution">
    <text evidence="1">The sequence shown here is derived from an EMBL/GenBank/DDBJ whole genome shotgun (WGS) entry which is preliminary data.</text>
</comment>
<protein>
    <submittedName>
        <fullName evidence="1">Cytochrome P450</fullName>
    </submittedName>
</protein>
<gene>
    <name evidence="1" type="ORF">BU25DRAFT_484002</name>
</gene>
<sequence>MLCFGNNPVLIISLLFVSKYLLDKRGTTYSSRPAHNDFHTFRLIRRVYHNPLGPKPSADFRKYQDFESKILISALLNQHVIFSACYGARLEQLEHPIMTEFYAVWEIMLQYSQPGSLLFDVFPFLGYLPESMQPWKKLAAKLRVRGFKLNRAFLHTLKKQANEGCAPQCFGTHLVQIQVEEGIDNDRACDILAMLIGAGADTTSSNLRSFFEVMLGRVVGSSRMPTWEDEVSLPYVRAVIKEFHRWAPIGSLSVPHATTMPDLYQGNIIPQGTVVFPNLTGFVAVDAISEGVTTQGSNRSPERYDNPEDFAPERFLGDNLDASASALDPDFKKRDHFHYGFGRHLCQGIFVAEASL</sequence>
<accession>A0ACB6RJI3</accession>
<evidence type="ECO:0000313" key="1">
    <source>
        <dbReference type="EMBL" id="KAF2621129.1"/>
    </source>
</evidence>
<name>A0ACB6RJI3_9PLEO</name>
<proteinExistence type="predicted"/>
<keyword evidence="2" id="KW-1185">Reference proteome</keyword>